<dbReference type="GO" id="GO:0008725">
    <property type="term" value="F:DNA-3-methyladenine glycosylase activity"/>
    <property type="evidence" value="ECO:0007669"/>
    <property type="project" value="TreeGrafter"/>
</dbReference>
<gene>
    <name evidence="7" type="ORF">GCM10011409_28030</name>
</gene>
<dbReference type="FunFam" id="1.10.340.30:FF:000004">
    <property type="entry name" value="DNA-3-methyladenine glycosylase II"/>
    <property type="match status" value="1"/>
</dbReference>
<dbReference type="AlphaFoldDB" id="A0A9W5X647"/>
<evidence type="ECO:0000256" key="2">
    <source>
        <dbReference type="ARBA" id="ARBA00010817"/>
    </source>
</evidence>
<dbReference type="GO" id="GO:0043916">
    <property type="term" value="F:DNA-7-methylguanine glycosylase activity"/>
    <property type="evidence" value="ECO:0007669"/>
    <property type="project" value="TreeGrafter"/>
</dbReference>
<reference evidence="7" key="1">
    <citation type="journal article" date="2014" name="Int. J. Syst. Evol. Microbiol.">
        <title>Complete genome sequence of Corynebacterium casei LMG S-19264T (=DSM 44701T), isolated from a smear-ripened cheese.</title>
        <authorList>
            <consortium name="US DOE Joint Genome Institute (JGI-PGF)"/>
            <person name="Walter F."/>
            <person name="Albersmeier A."/>
            <person name="Kalinowski J."/>
            <person name="Ruckert C."/>
        </authorList>
    </citation>
    <scope>NUCLEOTIDE SEQUENCE</scope>
    <source>
        <strain evidence="7">CGMCC 1.15454</strain>
    </source>
</reference>
<dbReference type="GO" id="GO:0032131">
    <property type="term" value="F:alkylated DNA binding"/>
    <property type="evidence" value="ECO:0007669"/>
    <property type="project" value="TreeGrafter"/>
</dbReference>
<evidence type="ECO:0000256" key="5">
    <source>
        <dbReference type="ARBA" id="ARBA00023204"/>
    </source>
</evidence>
<proteinExistence type="inferred from homology"/>
<dbReference type="GO" id="GO:0006285">
    <property type="term" value="P:base-excision repair, AP site formation"/>
    <property type="evidence" value="ECO:0007669"/>
    <property type="project" value="TreeGrafter"/>
</dbReference>
<evidence type="ECO:0000259" key="6">
    <source>
        <dbReference type="SMART" id="SM00478"/>
    </source>
</evidence>
<dbReference type="EC" id="3.2.2.21" evidence="3"/>
<keyword evidence="4" id="KW-0227">DNA damage</keyword>
<dbReference type="Pfam" id="PF00730">
    <property type="entry name" value="HhH-GPD"/>
    <property type="match status" value="1"/>
</dbReference>
<dbReference type="Proteomes" id="UP000621492">
    <property type="component" value="Unassembled WGS sequence"/>
</dbReference>
<organism evidence="7 8">
    <name type="scientific">Lentibacillus populi</name>
    <dbReference type="NCBI Taxonomy" id="1827502"/>
    <lineage>
        <taxon>Bacteria</taxon>
        <taxon>Bacillati</taxon>
        <taxon>Bacillota</taxon>
        <taxon>Bacilli</taxon>
        <taxon>Bacillales</taxon>
        <taxon>Bacillaceae</taxon>
        <taxon>Lentibacillus</taxon>
    </lineage>
</organism>
<dbReference type="InterPro" id="IPR051912">
    <property type="entry name" value="Alkylbase_DNA_Glycosylase/TA"/>
</dbReference>
<sequence>MEKLIIQKNDQAVVELSKQDPVMGKLITIVGNMEVALRPDLFNSLIRSMIGQQISVAAANAIYNRLQTLMDNHMTPEKIIGASDESLRSIGLSARKILYIRDLANKVISSELNLETLYELDNKQIMKKLTGIKGIGKWTAEMFLIFSLGRMNVLSLDDIGLQRGARWLYKTDKARRRKVLEEKQHIWDPHLTIASFYLWEVVHLDFERRYESIDEMDSIINIQPPQR</sequence>
<dbReference type="InterPro" id="IPR011257">
    <property type="entry name" value="DNA_glycosylase"/>
</dbReference>
<dbReference type="SMART" id="SM00478">
    <property type="entry name" value="ENDO3c"/>
    <property type="match status" value="1"/>
</dbReference>
<accession>A0A9W5X647</accession>
<dbReference type="EMBL" id="BMJD01000024">
    <property type="protein sequence ID" value="GGB48852.1"/>
    <property type="molecule type" value="Genomic_DNA"/>
</dbReference>
<comment type="catalytic activity">
    <reaction evidence="1">
        <text>Hydrolysis of alkylated DNA, releasing 3-methyladenine, 3-methylguanine, 7-methylguanine and 7-methyladenine.</text>
        <dbReference type="EC" id="3.2.2.21"/>
    </reaction>
</comment>
<dbReference type="InterPro" id="IPR003265">
    <property type="entry name" value="HhH-GPD_domain"/>
</dbReference>
<dbReference type="GO" id="GO:0006307">
    <property type="term" value="P:DNA alkylation repair"/>
    <property type="evidence" value="ECO:0007669"/>
    <property type="project" value="TreeGrafter"/>
</dbReference>
<dbReference type="CDD" id="cd00056">
    <property type="entry name" value="ENDO3c"/>
    <property type="match status" value="1"/>
</dbReference>
<dbReference type="SUPFAM" id="SSF48150">
    <property type="entry name" value="DNA-glycosylase"/>
    <property type="match status" value="1"/>
</dbReference>
<evidence type="ECO:0000313" key="8">
    <source>
        <dbReference type="Proteomes" id="UP000621492"/>
    </source>
</evidence>
<name>A0A9W5X647_9BACI</name>
<dbReference type="PANTHER" id="PTHR43003">
    <property type="entry name" value="DNA-3-METHYLADENINE GLYCOSYLASE"/>
    <property type="match status" value="1"/>
</dbReference>
<keyword evidence="5" id="KW-0234">DNA repair</keyword>
<keyword evidence="8" id="KW-1185">Reference proteome</keyword>
<evidence type="ECO:0000256" key="4">
    <source>
        <dbReference type="ARBA" id="ARBA00022763"/>
    </source>
</evidence>
<feature type="domain" description="HhH-GPD" evidence="6">
    <location>
        <begin position="50"/>
        <end position="209"/>
    </location>
</feature>
<evidence type="ECO:0000313" key="7">
    <source>
        <dbReference type="EMBL" id="GGB48852.1"/>
    </source>
</evidence>
<dbReference type="Gene3D" id="1.10.340.30">
    <property type="entry name" value="Hypothetical protein, domain 2"/>
    <property type="match status" value="1"/>
</dbReference>
<reference evidence="7" key="2">
    <citation type="submission" date="2020-09" db="EMBL/GenBank/DDBJ databases">
        <authorList>
            <person name="Sun Q."/>
            <person name="Zhou Y."/>
        </authorList>
    </citation>
    <scope>NUCLEOTIDE SEQUENCE</scope>
    <source>
        <strain evidence="7">CGMCC 1.15454</strain>
    </source>
</reference>
<evidence type="ECO:0000256" key="1">
    <source>
        <dbReference type="ARBA" id="ARBA00000086"/>
    </source>
</evidence>
<dbReference type="PANTHER" id="PTHR43003:SF5">
    <property type="entry name" value="DNA-3-METHYLADENINE GLYCOSYLASE"/>
    <property type="match status" value="1"/>
</dbReference>
<dbReference type="GO" id="GO:0032993">
    <property type="term" value="C:protein-DNA complex"/>
    <property type="evidence" value="ECO:0007669"/>
    <property type="project" value="TreeGrafter"/>
</dbReference>
<comment type="similarity">
    <text evidence="2">Belongs to the alkylbase DNA glycosidase AlkA family.</text>
</comment>
<evidence type="ECO:0000256" key="3">
    <source>
        <dbReference type="ARBA" id="ARBA00012000"/>
    </source>
</evidence>
<dbReference type="RefSeq" id="WP_159457759.1">
    <property type="nucleotide sequence ID" value="NZ_BMJD01000024.1"/>
</dbReference>
<dbReference type="GO" id="GO:0005737">
    <property type="term" value="C:cytoplasm"/>
    <property type="evidence" value="ECO:0007669"/>
    <property type="project" value="TreeGrafter"/>
</dbReference>
<dbReference type="Gene3D" id="1.10.1670.40">
    <property type="match status" value="1"/>
</dbReference>
<protein>
    <recommendedName>
        <fullName evidence="3">DNA-3-methyladenine glycosylase II</fullName>
        <ecNumber evidence="3">3.2.2.21</ecNumber>
    </recommendedName>
</protein>
<comment type="caution">
    <text evidence="7">The sequence shown here is derived from an EMBL/GenBank/DDBJ whole genome shotgun (WGS) entry which is preliminary data.</text>
</comment>